<dbReference type="InterPro" id="IPR000562">
    <property type="entry name" value="FN_type2_dom"/>
</dbReference>
<protein>
    <submittedName>
        <fullName evidence="14">Uncharacterized protein</fullName>
    </submittedName>
</protein>
<dbReference type="SMART" id="SM00059">
    <property type="entry name" value="FN2"/>
    <property type="match status" value="1"/>
</dbReference>
<evidence type="ECO:0000256" key="10">
    <source>
        <dbReference type="SAM" id="MobiDB-lite"/>
    </source>
</evidence>
<evidence type="ECO:0000256" key="9">
    <source>
        <dbReference type="PROSITE-ProRule" id="PRU00479"/>
    </source>
</evidence>
<evidence type="ECO:0000256" key="8">
    <source>
        <dbReference type="ARBA" id="ARBA00023157"/>
    </source>
</evidence>
<dbReference type="PROSITE" id="PS00023">
    <property type="entry name" value="FN2_1"/>
    <property type="match status" value="1"/>
</dbReference>
<feature type="domain" description="MRH" evidence="13">
    <location>
        <begin position="1644"/>
        <end position="1780"/>
    </location>
</feature>
<dbReference type="PRINTS" id="PR00013">
    <property type="entry name" value="FNTYPEII"/>
</dbReference>
<feature type="compositionally biased region" description="Polar residues" evidence="10">
    <location>
        <begin position="2081"/>
        <end position="2091"/>
    </location>
</feature>
<dbReference type="InterPro" id="IPR036943">
    <property type="entry name" value="FN_type2_sf"/>
</dbReference>
<organism evidence="14 15">
    <name type="scientific">Gambusia affinis</name>
    <name type="common">Western mosquitofish</name>
    <name type="synonym">Heterandria affinis</name>
    <dbReference type="NCBI Taxonomy" id="33528"/>
    <lineage>
        <taxon>Eukaryota</taxon>
        <taxon>Metazoa</taxon>
        <taxon>Chordata</taxon>
        <taxon>Craniata</taxon>
        <taxon>Vertebrata</taxon>
        <taxon>Euteleostomi</taxon>
        <taxon>Actinopterygii</taxon>
        <taxon>Neopterygii</taxon>
        <taxon>Teleostei</taxon>
        <taxon>Neoteleostei</taxon>
        <taxon>Acanthomorphata</taxon>
        <taxon>Ovalentaria</taxon>
        <taxon>Atherinomorphae</taxon>
        <taxon>Cyprinodontiformes</taxon>
        <taxon>Poeciliidae</taxon>
        <taxon>Poeciliinae</taxon>
        <taxon>Gambusia</taxon>
    </lineage>
</organism>
<dbReference type="SMART" id="SM01404">
    <property type="entry name" value="CIMR"/>
    <property type="match status" value="10"/>
</dbReference>
<dbReference type="InterPro" id="IPR013806">
    <property type="entry name" value="Kringle-like"/>
</dbReference>
<feature type="disulfide bond" evidence="9">
    <location>
        <begin position="1565"/>
        <end position="1592"/>
    </location>
</feature>
<evidence type="ECO:0000313" key="14">
    <source>
        <dbReference type="EMBL" id="PWA27666.1"/>
    </source>
</evidence>
<dbReference type="PROSITE" id="PS51092">
    <property type="entry name" value="FN2_2"/>
    <property type="match status" value="1"/>
</dbReference>
<feature type="compositionally biased region" description="Acidic residues" evidence="10">
    <location>
        <begin position="2057"/>
        <end position="2067"/>
    </location>
</feature>
<dbReference type="SUPFAM" id="SSF57440">
    <property type="entry name" value="Kringle-like"/>
    <property type="match status" value="1"/>
</dbReference>
<feature type="domain" description="MRH" evidence="13">
    <location>
        <begin position="1796"/>
        <end position="1932"/>
    </location>
</feature>
<feature type="transmembrane region" description="Helical" evidence="11">
    <location>
        <begin position="1953"/>
        <end position="1973"/>
    </location>
</feature>
<dbReference type="PANTHER" id="PTHR15071:SF17">
    <property type="entry name" value="CATION-INDEPENDENT MANNOSE-6-PHOSPHATE RECEPTOR"/>
    <property type="match status" value="1"/>
</dbReference>
<dbReference type="Pfam" id="PF00878">
    <property type="entry name" value="CIMR"/>
    <property type="match status" value="11"/>
</dbReference>
<dbReference type="Proteomes" id="UP000250572">
    <property type="component" value="Unassembled WGS sequence"/>
</dbReference>
<gene>
    <name evidence="14" type="ORF">CCH79_00000610</name>
</gene>
<keyword evidence="6 11" id="KW-1133">Transmembrane helix</keyword>
<dbReference type="STRING" id="33528.ENSGAFP00000009001"/>
<dbReference type="SUPFAM" id="SSF50911">
    <property type="entry name" value="Mannose 6-phosphate receptor domain"/>
    <property type="match status" value="10"/>
</dbReference>
<evidence type="ECO:0000256" key="2">
    <source>
        <dbReference type="ARBA" id="ARBA00022448"/>
    </source>
</evidence>
<evidence type="ECO:0000256" key="6">
    <source>
        <dbReference type="ARBA" id="ARBA00022989"/>
    </source>
</evidence>
<feature type="domain" description="MRH" evidence="13">
    <location>
        <begin position="1127"/>
        <end position="1269"/>
    </location>
</feature>
<feature type="region of interest" description="Disordered" evidence="10">
    <location>
        <begin position="300"/>
        <end position="323"/>
    </location>
</feature>
<feature type="domain" description="MRH" evidence="13">
    <location>
        <begin position="1271"/>
        <end position="1445"/>
    </location>
</feature>
<dbReference type="GO" id="GO:0005537">
    <property type="term" value="F:D-mannose binding"/>
    <property type="evidence" value="ECO:0007669"/>
    <property type="project" value="InterPro"/>
</dbReference>
<feature type="non-terminal residue" evidence="14">
    <location>
        <position position="2130"/>
    </location>
</feature>
<feature type="compositionally biased region" description="Basic residues" evidence="10">
    <location>
        <begin position="2030"/>
        <end position="2043"/>
    </location>
</feature>
<dbReference type="InterPro" id="IPR009011">
    <property type="entry name" value="Man6P_isomerase_rcpt-bd_dom_sf"/>
</dbReference>
<feature type="domain" description="MRH" evidence="13">
    <location>
        <begin position="352"/>
        <end position="523"/>
    </location>
</feature>
<keyword evidence="2" id="KW-0813">Transport</keyword>
<dbReference type="InterPro" id="IPR044865">
    <property type="entry name" value="MRH_dom"/>
</dbReference>
<feature type="domain" description="MRH" evidence="13">
    <location>
        <begin position="529"/>
        <end position="668"/>
    </location>
</feature>
<evidence type="ECO:0000259" key="12">
    <source>
        <dbReference type="PROSITE" id="PS51092"/>
    </source>
</evidence>
<dbReference type="Pfam" id="PF00040">
    <property type="entry name" value="fn2"/>
    <property type="match status" value="1"/>
</dbReference>
<dbReference type="InterPro" id="IPR000479">
    <property type="entry name" value="CIMR_rpt"/>
</dbReference>
<evidence type="ECO:0000313" key="15">
    <source>
        <dbReference type="Proteomes" id="UP000250572"/>
    </source>
</evidence>
<feature type="disulfide bond" evidence="9">
    <location>
        <begin position="1551"/>
        <end position="1577"/>
    </location>
</feature>
<evidence type="ECO:0000259" key="13">
    <source>
        <dbReference type="PROSITE" id="PS51914"/>
    </source>
</evidence>
<dbReference type="GO" id="GO:0005886">
    <property type="term" value="C:plasma membrane"/>
    <property type="evidence" value="ECO:0007669"/>
    <property type="project" value="TreeGrafter"/>
</dbReference>
<keyword evidence="7 11" id="KW-0472">Membrane</keyword>
<accession>A0A315VVR7</accession>
<dbReference type="GO" id="GO:0005520">
    <property type="term" value="F:insulin-like growth factor binding"/>
    <property type="evidence" value="ECO:0007669"/>
    <property type="project" value="TreeGrafter"/>
</dbReference>
<dbReference type="FunFam" id="2.70.130.10:FF:000006">
    <property type="entry name" value="Insulin-like growth factor 2 receptor"/>
    <property type="match status" value="1"/>
</dbReference>
<dbReference type="PROSITE" id="PS51914">
    <property type="entry name" value="MRH"/>
    <property type="match status" value="10"/>
</dbReference>
<dbReference type="FunFam" id="2.70.130.10:FF:000005">
    <property type="entry name" value="Insulin-like growth factor 2 receptor"/>
    <property type="match status" value="1"/>
</dbReference>
<keyword evidence="5" id="KW-0677">Repeat</keyword>
<feature type="domain" description="MRH" evidence="13">
    <location>
        <begin position="952"/>
        <end position="1121"/>
    </location>
</feature>
<keyword evidence="3 11" id="KW-0812">Transmembrane</keyword>
<feature type="region of interest" description="Disordered" evidence="10">
    <location>
        <begin position="2022"/>
        <end position="2130"/>
    </location>
</feature>
<dbReference type="Gene3D" id="2.70.130.10">
    <property type="entry name" value="Mannose-6-phosphate receptor binding domain"/>
    <property type="match status" value="10"/>
</dbReference>
<dbReference type="PANTHER" id="PTHR15071">
    <property type="entry name" value="MANNOSE-6-PHOSPHATE RECEPTOR FAMILY MEMBER"/>
    <property type="match status" value="1"/>
</dbReference>
<feature type="domain" description="MRH" evidence="13">
    <location>
        <begin position="1450"/>
        <end position="1641"/>
    </location>
</feature>
<proteinExistence type="predicted"/>
<feature type="domain" description="MRH" evidence="13">
    <location>
        <begin position="814"/>
        <end position="948"/>
    </location>
</feature>
<evidence type="ECO:0000256" key="7">
    <source>
        <dbReference type="ARBA" id="ARBA00023136"/>
    </source>
</evidence>
<dbReference type="FunFam" id="2.10.10.10:FF:000001">
    <property type="entry name" value="Fibronectin 1a isoform 1"/>
    <property type="match status" value="1"/>
</dbReference>
<dbReference type="GO" id="GO:0038023">
    <property type="term" value="F:signaling receptor activity"/>
    <property type="evidence" value="ECO:0007669"/>
    <property type="project" value="InterPro"/>
</dbReference>
<reference evidence="14 15" key="1">
    <citation type="journal article" date="2018" name="G3 (Bethesda)">
        <title>A High-Quality Reference Genome for the Invasive Mosquitofish Gambusia affinis Using a Chicago Library.</title>
        <authorList>
            <person name="Hoffberg S.L."/>
            <person name="Troendle N.J."/>
            <person name="Glenn T.C."/>
            <person name="Mahmud O."/>
            <person name="Louha S."/>
            <person name="Chalopin D."/>
            <person name="Bennetzen J.L."/>
            <person name="Mauricio R."/>
        </authorList>
    </citation>
    <scope>NUCLEOTIDE SEQUENCE [LARGE SCALE GENOMIC DNA]</scope>
    <source>
        <strain evidence="14">NE01/NJP1002.9</strain>
        <tissue evidence="14">Muscle</tissue>
    </source>
</reference>
<dbReference type="CDD" id="cd00062">
    <property type="entry name" value="FN2"/>
    <property type="match status" value="1"/>
</dbReference>
<sequence length="2130" mass="234078">MQKEFEGRQKKEEFYLELWASCSSLGVAQEGDEGGSEGVVRIVVLGAFAVGQLDQAVVIGQRFGGEGSPLFHLARSGILSTRSGFDRTADVDVVVVAAAGHVVVAAVGFGSIGGLCWCRTSLGVLHRAVVSFCFGEDAGSGGVPLHLIKTFIRGNAAKHGRALKMACRTCRKEEKEGRPFSVCQSDVTSLFSHPGRREEAAQCKICDYRGRLTHSAEGSVIWAAGSSSSPQDFVADVQEVTQQKPAHRDEHYRNVWFWNRPATLKVFPDFLNWQDEVKGSLPHTSLETLPHTFRCDSPGSLCDRRTQSPTPPRNDSLTRPTSWGRCPERRTIRSYLEKEELYRFVLNYLIASSSASRLSRSTSANNWVAMDMTDVSDQKKYYINVCRPIVPVPGCDHDASVCQMKYITEKGSPKEVVSVSSMGKSKKGPIIEARDRLLLEFTDGSVCMSEGQKLSYTTLIHLVCHRGAVVSPVCHKTNLWMFSMKLGVIMFLPLTLKVKSPQFELNQNCTAIFIWETKAACAIQTVENNTCAIVDPDSNFKYNLQRLASKEGYKTTANGKDFLLNICADAPKCGSGMGGCELEGELPVSPVGVQKTLKYSTNGELQLTYMGQLDDKTGTRDTFIVNFVCDPNSHPGSITQVHEEMSSLSSHVVHDVLFEFSTALACVPAAVDCTIADSHGNEYDLSHLARDEDDAPWIPTDAGQSRRFYINVCKPLPTMDKCPVGPLGACAVIGGKGFNLGYMQSSPQVAEDGSISIVYQSGDKCGSSSTYSTRIILQCHDSPGSPVFDRQEDCEYIFRWRTSEACPIRKVQGDNCRVRDTKSGYEFDFSSLKDEDLIVSSGKYSYYLSVCRPLKKNVCTAKDGVSSCQVAGNTHKIAGLSNQKLSFVGDQILLNYTSGDVCHKIYNRSTVISFSCNPDKHPGAPEFMKETPDCTYLFNWPTALACIPVKTTSCSYNDGQGHSYDLSPLALDSKNWEVDVSTQDQRKMFYINVCRSLVQQGGRCESKSVPHSLNTPKSNIERFARRPAAPWKCPSSAASCLKDGDDYVSLGQLTSGPEPDRGILKLQYTGGHRCPDGSNNRSSIIRLECDKDKVDSRPILISAIEDCVYTFLWQTAAACPLDSSQHDNCRVTNPATGHLFDLNPLKKSEDYIVYDHKQPQKMFRLNICGEVTNSGCSAGTAVCIKEGNTAVSGGESSTKLSYRDHVLELTYEGGSPCSANPLLKHKTIINFICRPSYMSSTSEEPVFISTNPETCTHFFSVHTALACEQTVTCSAHNGSSLIDLSPLIHRTGYYSATGGWAQLCLLFNSFISLFNSVFFSIPVQSDDAVDQNDNSPDFYLNLCEPLNPIPGVTCPPGAAVCMDPDNGPPVDIGRSTSGPQMNKITGEVFITYQSSTRCAANPHQNYSSTIVFTCQKGLELGSPQMLRLQGCVYLFEWATPIVCPDATQTSGCQLKDSQLDFTFDLKTLSGEVQVSGSSGTYRINVCDSVVEKSCKQSAVCLVPGSGSKIPASSYGISKAMTMDFKHEDQAVLMHYGGGDPCPAMTTNNETCVFPFTYRNKSYSECTNHGMTDGRKWCATTSNYNTDQKWGFCNGVPTSAKRQSSILFTCDHFVGHGAPKLLSETAGCLATFEWKTSAVCPPTKMECKLVSQHHTFDLRSMSSRTKPWKFTSHGYSYYFNLCQGIYGGLTSCPTGATVCRHSKSGQTETLGWAYTQKMSYSDGKINVNYSDGDNVCGNSLKAKTVIQLSCGSTVGHPSLLRVDTATCEFLIGWETLLACAVKPKEVHIENGMIKVPDTGTSLNLGELYTRAHQASGDIRTNGDRYIYHIQLSGITNNSLPKCLGANICQVQLNTNYRRKIGSSDKAKYYINGGNLDVIVPSDSKCHNEENRTVYSTITFYCNPSVGVGIPEFLLETDDCQYLFVWHTEAVCGLITVDRQTSDGDIDSSRRSQTLGIMLTLLLVVLVVCLLGYLLHKRERRELVMQKVAGCCKRGNQVSYKYSKVNTDEEGGEEEMEWLMEELEAPLSSSSHHGRSNHSNGHIRTKPVNTDGLRSFSLDEQDDDSEDEVLSVPGVRVLKPSAASRTQRSSVLQEESDEDLVGLLEEADRARKSSKPRSRKREDDDSDEDLLR</sequence>
<evidence type="ECO:0000256" key="5">
    <source>
        <dbReference type="ARBA" id="ARBA00022737"/>
    </source>
</evidence>
<dbReference type="GO" id="GO:0005802">
    <property type="term" value="C:trans-Golgi network"/>
    <property type="evidence" value="ECO:0007669"/>
    <property type="project" value="TreeGrafter"/>
</dbReference>
<evidence type="ECO:0000256" key="4">
    <source>
        <dbReference type="ARBA" id="ARBA00022729"/>
    </source>
</evidence>
<comment type="subcellular location">
    <subcellularLocation>
        <location evidence="1">Endomembrane system</location>
    </subcellularLocation>
</comment>
<feature type="domain" description="Fibronectin type-II" evidence="12">
    <location>
        <begin position="1546"/>
        <end position="1594"/>
    </location>
</feature>
<comment type="caution">
    <text evidence="14">The sequence shown here is derived from an EMBL/GenBank/DDBJ whole genome shotgun (WGS) entry which is preliminary data.</text>
</comment>
<keyword evidence="8 9" id="KW-1015">Disulfide bond</keyword>
<evidence type="ECO:0000256" key="3">
    <source>
        <dbReference type="ARBA" id="ARBA00022692"/>
    </source>
</evidence>
<keyword evidence="15" id="KW-1185">Reference proteome</keyword>
<evidence type="ECO:0000256" key="11">
    <source>
        <dbReference type="SAM" id="Phobius"/>
    </source>
</evidence>
<dbReference type="EMBL" id="NHOQ01001000">
    <property type="protein sequence ID" value="PWA27666.1"/>
    <property type="molecule type" value="Genomic_DNA"/>
</dbReference>
<keyword evidence="4" id="KW-0732">Signal</keyword>
<dbReference type="Gene3D" id="2.10.10.10">
    <property type="entry name" value="Fibronectin, type II, collagen-binding"/>
    <property type="match status" value="1"/>
</dbReference>
<evidence type="ECO:0000256" key="1">
    <source>
        <dbReference type="ARBA" id="ARBA00004308"/>
    </source>
</evidence>
<dbReference type="GO" id="GO:0005770">
    <property type="term" value="C:late endosome"/>
    <property type="evidence" value="ECO:0007669"/>
    <property type="project" value="TreeGrafter"/>
</dbReference>
<name>A0A315VVR7_GAMAF</name>
<feature type="domain" description="MRH" evidence="13">
    <location>
        <begin position="671"/>
        <end position="808"/>
    </location>
</feature>
<dbReference type="GO" id="GO:0007041">
    <property type="term" value="P:lysosomal transport"/>
    <property type="evidence" value="ECO:0007669"/>
    <property type="project" value="InterPro"/>
</dbReference>